<dbReference type="AlphaFoldDB" id="A0A822Y5R7"/>
<reference evidence="2 3" key="1">
    <citation type="journal article" date="2020" name="Mol. Biol. Evol.">
        <title>Distinct Expression and Methylation Patterns for Genes with Different Fates following a Single Whole-Genome Duplication in Flowering Plants.</title>
        <authorList>
            <person name="Shi T."/>
            <person name="Rahmani R.S."/>
            <person name="Gugger P.F."/>
            <person name="Wang M."/>
            <person name="Li H."/>
            <person name="Zhang Y."/>
            <person name="Li Z."/>
            <person name="Wang Q."/>
            <person name="Van de Peer Y."/>
            <person name="Marchal K."/>
            <person name="Chen J."/>
        </authorList>
    </citation>
    <scope>NUCLEOTIDE SEQUENCE [LARGE SCALE GENOMIC DNA]</scope>
    <source>
        <tissue evidence="2">Leaf</tissue>
    </source>
</reference>
<accession>A0A822Y5R7</accession>
<name>A0A822Y5R7_NELNU</name>
<keyword evidence="1" id="KW-0812">Transmembrane</keyword>
<dbReference type="Proteomes" id="UP000607653">
    <property type="component" value="Unassembled WGS sequence"/>
</dbReference>
<keyword evidence="1" id="KW-1133">Transmembrane helix</keyword>
<evidence type="ECO:0000313" key="2">
    <source>
        <dbReference type="EMBL" id="DAD26971.1"/>
    </source>
</evidence>
<proteinExistence type="predicted"/>
<comment type="caution">
    <text evidence="2">The sequence shown here is derived from an EMBL/GenBank/DDBJ whole genome shotgun (WGS) entry which is preliminary data.</text>
</comment>
<organism evidence="2 3">
    <name type="scientific">Nelumbo nucifera</name>
    <name type="common">Sacred lotus</name>
    <dbReference type="NCBI Taxonomy" id="4432"/>
    <lineage>
        <taxon>Eukaryota</taxon>
        <taxon>Viridiplantae</taxon>
        <taxon>Streptophyta</taxon>
        <taxon>Embryophyta</taxon>
        <taxon>Tracheophyta</taxon>
        <taxon>Spermatophyta</taxon>
        <taxon>Magnoliopsida</taxon>
        <taxon>Proteales</taxon>
        <taxon>Nelumbonaceae</taxon>
        <taxon>Nelumbo</taxon>
    </lineage>
</organism>
<sequence>MDVAVSDPNSYKIEVDTYVNGGSMLSVTNPKKKKKKDGRKKSSDHTNQFLLFIPIIGAAFLEYYKLIQVVKDAYLLI</sequence>
<dbReference type="EMBL" id="DUZY01000002">
    <property type="protein sequence ID" value="DAD26971.1"/>
    <property type="molecule type" value="Genomic_DNA"/>
</dbReference>
<feature type="transmembrane region" description="Helical" evidence="1">
    <location>
        <begin position="49"/>
        <end position="67"/>
    </location>
</feature>
<evidence type="ECO:0000256" key="1">
    <source>
        <dbReference type="SAM" id="Phobius"/>
    </source>
</evidence>
<evidence type="ECO:0000313" key="3">
    <source>
        <dbReference type="Proteomes" id="UP000607653"/>
    </source>
</evidence>
<gene>
    <name evidence="2" type="ORF">HUJ06_028439</name>
</gene>
<keyword evidence="1" id="KW-0472">Membrane</keyword>
<protein>
    <submittedName>
        <fullName evidence="2">Uncharacterized protein</fullName>
    </submittedName>
</protein>
<keyword evidence="3" id="KW-1185">Reference proteome</keyword>